<protein>
    <submittedName>
        <fullName evidence="1">ATP-dependent helicase</fullName>
        <ecNumber evidence="1">3.6.4.12</ecNumber>
    </submittedName>
</protein>
<keyword evidence="2" id="KW-1185">Reference proteome</keyword>
<dbReference type="EC" id="3.6.4.12" evidence="1"/>
<evidence type="ECO:0000313" key="1">
    <source>
        <dbReference type="EMBL" id="ASC70012.1"/>
    </source>
</evidence>
<organism evidence="1 2">
    <name type="scientific">Halomicronema hongdechloris C2206</name>
    <dbReference type="NCBI Taxonomy" id="1641165"/>
    <lineage>
        <taxon>Bacteria</taxon>
        <taxon>Bacillati</taxon>
        <taxon>Cyanobacteriota</taxon>
        <taxon>Cyanophyceae</taxon>
        <taxon>Nodosilineales</taxon>
        <taxon>Nodosilineaceae</taxon>
        <taxon>Halomicronema</taxon>
    </lineage>
</organism>
<dbReference type="AlphaFoldDB" id="A0A1Z3HI66"/>
<dbReference type="GO" id="GO:0016787">
    <property type="term" value="F:hydrolase activity"/>
    <property type="evidence" value="ECO:0007669"/>
    <property type="project" value="UniProtKB-KW"/>
</dbReference>
<dbReference type="KEGG" id="hhg:XM38_009420"/>
<keyword evidence="1" id="KW-0378">Hydrolase</keyword>
<sequence length="521" mass="59470">MPSSVIEAEVHQQLRTYLRQQGIPHWPHHLTLARLVARALRLGRSALIQTGSASMCHGRYRLSYLMSVLLWPGPVILVLPDIIQQHLMWVDLPRLRQWIPTYKPIQVGDTWPGDSFTGLLITTPEAWLADRLGPQTRFPTQIPTLIDGIDDLEGWVQQQLTTSLKTPAWDALMLAYPDQHQLIWDIRVQLTHSVFQYPTNPYQCHLLEDRERTLLATLYSELVVESPQPASSQAAMPPAWQQFWQQFWTAHPLLWVSFNRSQGQFCLHCGPTTVAPILAPIWSQQPLVLIGAAFDLEIQAPNYRQRLGLPTELTCLKFSLDRHSEAIRLYVPDHLPMPNTRQFQTALLQEIRQLLTHDTRQGVTIILVSDIPLKGQLGSILASEFGSRVQVDRTCLDDNGILVTDWQFWQHYQTVLPTPHLLIIPTLPIPSLEAPLVAGRVAYYKSQRQDWFRCYLLPMALSTLQRAVAPIRDTQGIVALLDNRVNYRSYGRQVLEALSPAARTTYLETEWLRDSNCSLPG</sequence>
<dbReference type="EMBL" id="CP021983">
    <property type="protein sequence ID" value="ASC70012.1"/>
    <property type="molecule type" value="Genomic_DNA"/>
</dbReference>
<keyword evidence="1" id="KW-0067">ATP-binding</keyword>
<name>A0A1Z3HI66_9CYAN</name>
<dbReference type="GO" id="GO:0003678">
    <property type="term" value="F:DNA helicase activity"/>
    <property type="evidence" value="ECO:0007669"/>
    <property type="project" value="UniProtKB-EC"/>
</dbReference>
<reference evidence="1 2" key="1">
    <citation type="journal article" date="2016" name="Biochim. Biophys. Acta">
        <title>Characterization of red-shifted phycobilisomes isolated from the chlorophyll f-containing cyanobacterium Halomicronema hongdechloris.</title>
        <authorList>
            <person name="Li Y."/>
            <person name="Lin Y."/>
            <person name="Garvey C.J."/>
            <person name="Birch D."/>
            <person name="Corkery R.W."/>
            <person name="Loughlin P.C."/>
            <person name="Scheer H."/>
            <person name="Willows R.D."/>
            <person name="Chen M."/>
        </authorList>
    </citation>
    <scope>NUCLEOTIDE SEQUENCE [LARGE SCALE GENOMIC DNA]</scope>
    <source>
        <strain evidence="1 2">C2206</strain>
    </source>
</reference>
<keyword evidence="1" id="KW-0347">Helicase</keyword>
<gene>
    <name evidence="1" type="ORF">XM38_009420</name>
</gene>
<dbReference type="RefSeq" id="WP_256995527.1">
    <property type="nucleotide sequence ID" value="NZ_CP021983.2"/>
</dbReference>
<accession>A0A1Z3HI66</accession>
<dbReference type="Proteomes" id="UP000191901">
    <property type="component" value="Chromosome"/>
</dbReference>
<keyword evidence="1" id="KW-0547">Nucleotide-binding</keyword>
<evidence type="ECO:0000313" key="2">
    <source>
        <dbReference type="Proteomes" id="UP000191901"/>
    </source>
</evidence>
<proteinExistence type="predicted"/>
<dbReference type="STRING" id="1641165.XM38_11705"/>